<evidence type="ECO:0000313" key="3">
    <source>
        <dbReference type="EMBL" id="EOL46636.1"/>
    </source>
</evidence>
<dbReference type="InterPro" id="IPR011330">
    <property type="entry name" value="Glyco_hydro/deAcase_b/a-brl"/>
</dbReference>
<proteinExistence type="predicted"/>
<dbReference type="eggNOG" id="COG5298">
    <property type="taxonomic scope" value="Bacteria"/>
</dbReference>
<evidence type="ECO:0000256" key="2">
    <source>
        <dbReference type="SAM" id="SignalP"/>
    </source>
</evidence>
<dbReference type="InterPro" id="IPR018763">
    <property type="entry name" value="DUF2334"/>
</dbReference>
<keyword evidence="1" id="KW-1133">Transmembrane helix</keyword>
<sequence>MNKKNWVYQMSFLISLIGLLVISKHAQATSLEVDAINSNNHVLVIYDSRDGQLNEEHRMLDMGLGHFAEDIQFVNSRELQESDIEGKTHLVYFGRDEEVLSDTTIETIGSFTGAKLGIGYNVDQLGGSFSFVDLGDEQLIDELSYMSDPKKTQKIEAESIIEATIDDDATVLSKGKGENGELPFIMHQGNTYYMATDSLFPPNSIYLAEVLNQIFEVKTTEGTPAYIRLEDVHPLSDPENLMAIAKELQERNIPYMVATIPVYTDPKTKIEYHFEDFPKVLEALKYMQKNGGTIVLHGYTHQYRGSETGEGFEFWDVENQSPIYSEADAKFTKISALDFDSQEEYLAALEEQKSFETKYIKKRLTKGVQELANYGLYPLAFEAPHYTMSQNGYAVTSEVFSTYVGQIQLSDEEWEIMNTTPYASKPSFLNGMLLLPETIGYVDPNLKEPVKEMMTASNLYQVADNGIIGGFYHPYLGVEGFNALMDEMEKIPNLEWIDLKEIDNTVNVENVSITSKNGKVTANVDHFGLMKTSLRYPNYYLHLGLDKVIWFMVYLGVAFISILVIFIVIQKIKEKRSWGRIKS</sequence>
<keyword evidence="1" id="KW-0812">Transmembrane</keyword>
<dbReference type="Proteomes" id="UP000013785">
    <property type="component" value="Unassembled WGS sequence"/>
</dbReference>
<dbReference type="HOGENOM" id="CLU_036689_0_0_9"/>
<evidence type="ECO:0008006" key="5">
    <source>
        <dbReference type="Google" id="ProtNLM"/>
    </source>
</evidence>
<dbReference type="RefSeq" id="WP_010767429.1">
    <property type="nucleotide sequence ID" value="NZ_ASWE01000002.1"/>
</dbReference>
<dbReference type="SUPFAM" id="SSF88713">
    <property type="entry name" value="Glycoside hydrolase/deacetylase"/>
    <property type="match status" value="1"/>
</dbReference>
<keyword evidence="2" id="KW-0732">Signal</keyword>
<protein>
    <recommendedName>
        <fullName evidence="5">DUF2334 domain-containing protein</fullName>
    </recommendedName>
</protein>
<dbReference type="Pfam" id="PF10096">
    <property type="entry name" value="DUF2334"/>
    <property type="match status" value="1"/>
</dbReference>
<feature type="chain" id="PRO_5004362969" description="DUF2334 domain-containing protein" evidence="2">
    <location>
        <begin position="29"/>
        <end position="583"/>
    </location>
</feature>
<dbReference type="GO" id="GO:0005975">
    <property type="term" value="P:carbohydrate metabolic process"/>
    <property type="evidence" value="ECO:0007669"/>
    <property type="project" value="InterPro"/>
</dbReference>
<feature type="signal peptide" evidence="2">
    <location>
        <begin position="1"/>
        <end position="28"/>
    </location>
</feature>
<dbReference type="CDD" id="cd10923">
    <property type="entry name" value="CE4_COG5298"/>
    <property type="match status" value="1"/>
</dbReference>
<keyword evidence="4" id="KW-1185">Reference proteome</keyword>
<comment type="caution">
    <text evidence="3">The sequence shown here is derived from an EMBL/GenBank/DDBJ whole genome shotgun (WGS) entry which is preliminary data.</text>
</comment>
<organism evidence="3 4">
    <name type="scientific">Enterococcus phoeniculicola ATCC BAA-412</name>
    <dbReference type="NCBI Taxonomy" id="1158610"/>
    <lineage>
        <taxon>Bacteria</taxon>
        <taxon>Bacillati</taxon>
        <taxon>Bacillota</taxon>
        <taxon>Bacilli</taxon>
        <taxon>Lactobacillales</taxon>
        <taxon>Enterococcaceae</taxon>
        <taxon>Enterococcus</taxon>
    </lineage>
</organism>
<dbReference type="AlphaFoldDB" id="R3WFK1"/>
<evidence type="ECO:0000313" key="4">
    <source>
        <dbReference type="Proteomes" id="UP000013785"/>
    </source>
</evidence>
<dbReference type="PATRIC" id="fig|1158610.3.peg.733"/>
<dbReference type="STRING" id="154621.RV11_GL001744"/>
<gene>
    <name evidence="3" type="ORF">UC3_00756</name>
</gene>
<reference evidence="3 4" key="1">
    <citation type="submission" date="2013-02" db="EMBL/GenBank/DDBJ databases">
        <title>The Genome Sequence of Enterococcus phoeniculicola BAA-412.</title>
        <authorList>
            <consortium name="The Broad Institute Genome Sequencing Platform"/>
            <consortium name="The Broad Institute Genome Sequencing Center for Infectious Disease"/>
            <person name="Earl A.M."/>
            <person name="Gilmore M.S."/>
            <person name="Lebreton F."/>
            <person name="Walker B."/>
            <person name="Young S.K."/>
            <person name="Zeng Q."/>
            <person name="Gargeya S."/>
            <person name="Fitzgerald M."/>
            <person name="Haas B."/>
            <person name="Abouelleil A."/>
            <person name="Alvarado L."/>
            <person name="Arachchi H.M."/>
            <person name="Berlin A.M."/>
            <person name="Chapman S.B."/>
            <person name="Dewar J."/>
            <person name="Goldberg J."/>
            <person name="Griggs A."/>
            <person name="Gujja S."/>
            <person name="Hansen M."/>
            <person name="Howarth C."/>
            <person name="Imamovic A."/>
            <person name="Larimer J."/>
            <person name="McCowan C."/>
            <person name="Murphy C."/>
            <person name="Neiman D."/>
            <person name="Pearson M."/>
            <person name="Priest M."/>
            <person name="Roberts A."/>
            <person name="Saif S."/>
            <person name="Shea T."/>
            <person name="Sisk P."/>
            <person name="Sykes S."/>
            <person name="Wortman J."/>
            <person name="Nusbaum C."/>
            <person name="Birren B."/>
        </authorList>
    </citation>
    <scope>NUCLEOTIDE SEQUENCE [LARGE SCALE GENOMIC DNA]</scope>
    <source>
        <strain evidence="3 4">ATCC BAA-412</strain>
    </source>
</reference>
<feature type="transmembrane region" description="Helical" evidence="1">
    <location>
        <begin position="548"/>
        <end position="569"/>
    </location>
</feature>
<name>R3WFK1_9ENTE</name>
<keyword evidence="1" id="KW-0472">Membrane</keyword>
<evidence type="ECO:0000256" key="1">
    <source>
        <dbReference type="SAM" id="Phobius"/>
    </source>
</evidence>
<dbReference type="EMBL" id="AJAT01000010">
    <property type="protein sequence ID" value="EOL46636.1"/>
    <property type="molecule type" value="Genomic_DNA"/>
</dbReference>
<accession>R3WFK1</accession>
<dbReference type="OrthoDB" id="2339428at2"/>